<proteinExistence type="inferred from homology"/>
<gene>
    <name evidence="3" type="ORF">SAMN04490239_6026</name>
</gene>
<comment type="similarity">
    <text evidence="1">Belongs to the protein-tyrosine phosphatase family.</text>
</comment>
<dbReference type="SUPFAM" id="SSF52799">
    <property type="entry name" value="(Phosphotyrosine protein) phosphatases II"/>
    <property type="match status" value="1"/>
</dbReference>
<protein>
    <submittedName>
        <fullName evidence="3">Tyrosine phosphatase family C-terminal region</fullName>
    </submittedName>
</protein>
<reference evidence="4" key="1">
    <citation type="submission" date="2016-10" db="EMBL/GenBank/DDBJ databases">
        <authorList>
            <person name="Varghese N."/>
            <person name="Submissions S."/>
        </authorList>
    </citation>
    <scope>NUCLEOTIDE SEQUENCE [LARGE SCALE GENOMIC DNA]</scope>
    <source>
        <strain evidence="4">DSM 44498</strain>
    </source>
</reference>
<dbReference type="EMBL" id="FNSV01000005">
    <property type="protein sequence ID" value="SEC93012.1"/>
    <property type="molecule type" value="Genomic_DNA"/>
</dbReference>
<dbReference type="Proteomes" id="UP000183561">
    <property type="component" value="Unassembled WGS sequence"/>
</dbReference>
<dbReference type="InterPro" id="IPR000387">
    <property type="entry name" value="Tyr_Pase_dom"/>
</dbReference>
<keyword evidence="4" id="KW-1185">Reference proteome</keyword>
<dbReference type="GO" id="GO:0004721">
    <property type="term" value="F:phosphoprotein phosphatase activity"/>
    <property type="evidence" value="ECO:0007669"/>
    <property type="project" value="InterPro"/>
</dbReference>
<dbReference type="Gene3D" id="3.90.190.10">
    <property type="entry name" value="Protein tyrosine phosphatase superfamily"/>
    <property type="match status" value="1"/>
</dbReference>
<dbReference type="PROSITE" id="PS00383">
    <property type="entry name" value="TYR_PHOSPHATASE_1"/>
    <property type="match status" value="1"/>
</dbReference>
<dbReference type="PROSITE" id="PS50056">
    <property type="entry name" value="TYR_PHOSPHATASE_2"/>
    <property type="match status" value="1"/>
</dbReference>
<organism evidence="3 4">
    <name type="scientific">Rhodococcus koreensis</name>
    <dbReference type="NCBI Taxonomy" id="99653"/>
    <lineage>
        <taxon>Bacteria</taxon>
        <taxon>Bacillati</taxon>
        <taxon>Actinomycetota</taxon>
        <taxon>Actinomycetes</taxon>
        <taxon>Mycobacteriales</taxon>
        <taxon>Nocardiaceae</taxon>
        <taxon>Rhodococcus</taxon>
    </lineage>
</organism>
<dbReference type="PANTHER" id="PTHR31126">
    <property type="entry name" value="TYROSINE-PROTEIN PHOSPHATASE"/>
    <property type="match status" value="1"/>
</dbReference>
<evidence type="ECO:0000313" key="4">
    <source>
        <dbReference type="Proteomes" id="UP000183561"/>
    </source>
</evidence>
<feature type="domain" description="Tyrosine specific protein phosphatases" evidence="2">
    <location>
        <begin position="135"/>
        <end position="184"/>
    </location>
</feature>
<dbReference type="OrthoDB" id="1188001at2"/>
<evidence type="ECO:0000313" key="3">
    <source>
        <dbReference type="EMBL" id="SEC93012.1"/>
    </source>
</evidence>
<evidence type="ECO:0000259" key="2">
    <source>
        <dbReference type="PROSITE" id="PS50056"/>
    </source>
</evidence>
<dbReference type="InterPro" id="IPR029021">
    <property type="entry name" value="Prot-tyrosine_phosphatase-like"/>
</dbReference>
<dbReference type="PANTHER" id="PTHR31126:SF1">
    <property type="entry name" value="TYROSINE SPECIFIC PROTEIN PHOSPHATASES DOMAIN-CONTAINING PROTEIN"/>
    <property type="match status" value="1"/>
</dbReference>
<accession>A0A1H4WI52</accession>
<name>A0A1H4WI52_9NOCA</name>
<sequence>MTATYAGLLGFRDVGGLRTRDGGHVRSGVLFRSGTPQFLDEQSARALIADTGIRATIDLRLPHEVAVEGRGPLDELRVRHFRHPFSIGDRVAEDSAVAPMDGDDPLVTRYLKYLAEDAAGVVSLTTRLLEPAVLPVLVHCTVGKDRTGVAVALLLDAIGVLREDIAADYAAAPDDVAVSMRRLRQMTSYGPAADLYPPEAWTAPADAMERFLGNVDRRYGGTRNLLQDNGIGPEEIRRLTELLLTHDDATKKVSAACE</sequence>
<dbReference type="Pfam" id="PF13350">
    <property type="entry name" value="Y_phosphatase3"/>
    <property type="match status" value="1"/>
</dbReference>
<dbReference type="InterPro" id="IPR016130">
    <property type="entry name" value="Tyr_Pase_AS"/>
</dbReference>
<dbReference type="InterPro" id="IPR026893">
    <property type="entry name" value="Tyr/Ser_Pase_IphP-type"/>
</dbReference>
<dbReference type="RefSeq" id="WP_072946725.1">
    <property type="nucleotide sequence ID" value="NZ_FNSV01000005.1"/>
</dbReference>
<evidence type="ECO:0000256" key="1">
    <source>
        <dbReference type="ARBA" id="ARBA00009580"/>
    </source>
</evidence>
<dbReference type="AlphaFoldDB" id="A0A1H4WI52"/>